<dbReference type="Pfam" id="PF00651">
    <property type="entry name" value="BTB"/>
    <property type="match status" value="1"/>
</dbReference>
<dbReference type="InterPro" id="IPR050457">
    <property type="entry name" value="ZnFinger_BTB_dom_contain"/>
</dbReference>
<dbReference type="PROSITE" id="PS50097">
    <property type="entry name" value="BTB"/>
    <property type="match status" value="1"/>
</dbReference>
<dbReference type="SUPFAM" id="SSF54695">
    <property type="entry name" value="POZ domain"/>
    <property type="match status" value="1"/>
</dbReference>
<evidence type="ECO:0000259" key="13">
    <source>
        <dbReference type="PROSITE" id="PS50097"/>
    </source>
</evidence>
<dbReference type="SMART" id="SM00355">
    <property type="entry name" value="ZnF_C2H2"/>
    <property type="match status" value="5"/>
</dbReference>
<feature type="compositionally biased region" description="Acidic residues" evidence="12">
    <location>
        <begin position="242"/>
        <end position="254"/>
    </location>
</feature>
<dbReference type="InterPro" id="IPR011333">
    <property type="entry name" value="SKP1/BTB/POZ_sf"/>
</dbReference>
<evidence type="ECO:0000256" key="9">
    <source>
        <dbReference type="ARBA" id="ARBA00023163"/>
    </source>
</evidence>
<dbReference type="InterPro" id="IPR013087">
    <property type="entry name" value="Znf_C2H2_type"/>
</dbReference>
<dbReference type="FunFam" id="3.30.160.60:FF:000097">
    <property type="entry name" value="Zinc finger protein"/>
    <property type="match status" value="1"/>
</dbReference>
<keyword evidence="6" id="KW-0862">Zinc</keyword>
<keyword evidence="4" id="KW-0677">Repeat</keyword>
<evidence type="ECO:0000256" key="11">
    <source>
        <dbReference type="PROSITE-ProRule" id="PRU00042"/>
    </source>
</evidence>
<keyword evidence="8" id="KW-0238">DNA-binding</keyword>
<evidence type="ECO:0000256" key="6">
    <source>
        <dbReference type="ARBA" id="ARBA00022833"/>
    </source>
</evidence>
<dbReference type="PANTHER" id="PTHR46105">
    <property type="entry name" value="AGAP004733-PA"/>
    <property type="match status" value="1"/>
</dbReference>
<evidence type="ECO:0000256" key="1">
    <source>
        <dbReference type="ARBA" id="ARBA00003767"/>
    </source>
</evidence>
<feature type="region of interest" description="Disordered" evidence="12">
    <location>
        <begin position="128"/>
        <end position="185"/>
    </location>
</feature>
<feature type="domain" description="C2H2-type" evidence="14">
    <location>
        <begin position="408"/>
        <end position="435"/>
    </location>
</feature>
<name>A0A7R8XHH1_9CRUS</name>
<proteinExistence type="predicted"/>
<feature type="compositionally biased region" description="Polar residues" evidence="12">
    <location>
        <begin position="150"/>
        <end position="159"/>
    </location>
</feature>
<feature type="domain" description="BTB" evidence="13">
    <location>
        <begin position="43"/>
        <end position="108"/>
    </location>
</feature>
<dbReference type="SUPFAM" id="SSF57667">
    <property type="entry name" value="beta-beta-alpha zinc fingers"/>
    <property type="match status" value="3"/>
</dbReference>
<dbReference type="OrthoDB" id="6077919at2759"/>
<keyword evidence="16" id="KW-1185">Reference proteome</keyword>
<dbReference type="GO" id="GO:0000981">
    <property type="term" value="F:DNA-binding transcription factor activity, RNA polymerase II-specific"/>
    <property type="evidence" value="ECO:0007669"/>
    <property type="project" value="TreeGrafter"/>
</dbReference>
<dbReference type="GO" id="GO:0005634">
    <property type="term" value="C:nucleus"/>
    <property type="evidence" value="ECO:0007669"/>
    <property type="project" value="UniProtKB-SubCell"/>
</dbReference>
<dbReference type="SMART" id="SM00225">
    <property type="entry name" value="BTB"/>
    <property type="match status" value="1"/>
</dbReference>
<keyword evidence="9" id="KW-0804">Transcription</keyword>
<dbReference type="PANTHER" id="PTHR46105:SF5">
    <property type="entry name" value="ZINC FINGER AND BTB DOMAIN-CONTAINING PROTEIN 44 ISOFORM X1"/>
    <property type="match status" value="1"/>
</dbReference>
<dbReference type="Pfam" id="PF23224">
    <property type="entry name" value="zf-C2H2_2nd_ZNF462"/>
    <property type="match status" value="1"/>
</dbReference>
<evidence type="ECO:0000256" key="7">
    <source>
        <dbReference type="ARBA" id="ARBA00023015"/>
    </source>
</evidence>
<keyword evidence="5 11" id="KW-0863">Zinc-finger</keyword>
<feature type="compositionally biased region" description="Polar residues" evidence="12">
    <location>
        <begin position="170"/>
        <end position="180"/>
    </location>
</feature>
<comment type="subcellular location">
    <subcellularLocation>
        <location evidence="2">Nucleus</location>
    </subcellularLocation>
</comment>
<evidence type="ECO:0000256" key="3">
    <source>
        <dbReference type="ARBA" id="ARBA00022723"/>
    </source>
</evidence>
<keyword evidence="3" id="KW-0479">Metal-binding</keyword>
<evidence type="ECO:0000256" key="10">
    <source>
        <dbReference type="ARBA" id="ARBA00023242"/>
    </source>
</evidence>
<dbReference type="CDD" id="cd18315">
    <property type="entry name" value="BTB_POZ_BAB-like"/>
    <property type="match status" value="1"/>
</dbReference>
<dbReference type="AlphaFoldDB" id="A0A7R8XHH1"/>
<accession>A0A7R8XHH1</accession>
<evidence type="ECO:0000313" key="15">
    <source>
        <dbReference type="EMBL" id="CAD7246164.1"/>
    </source>
</evidence>
<dbReference type="InterPro" id="IPR000210">
    <property type="entry name" value="BTB/POZ_dom"/>
</dbReference>
<feature type="domain" description="C2H2-type" evidence="14">
    <location>
        <begin position="481"/>
        <end position="508"/>
    </location>
</feature>
<dbReference type="PROSITE" id="PS50157">
    <property type="entry name" value="ZINC_FINGER_C2H2_2"/>
    <property type="match status" value="5"/>
</dbReference>
<evidence type="ECO:0000256" key="4">
    <source>
        <dbReference type="ARBA" id="ARBA00022737"/>
    </source>
</evidence>
<protein>
    <submittedName>
        <fullName evidence="15">Uncharacterized protein</fullName>
    </submittedName>
</protein>
<dbReference type="Gene3D" id="3.30.160.60">
    <property type="entry name" value="Classic Zinc Finger"/>
    <property type="match status" value="4"/>
</dbReference>
<dbReference type="FunFam" id="3.30.160.60:FF:000322">
    <property type="entry name" value="GDNF-inducible zinc finger protein 1"/>
    <property type="match status" value="1"/>
</dbReference>
<evidence type="ECO:0000313" key="16">
    <source>
        <dbReference type="Proteomes" id="UP000677054"/>
    </source>
</evidence>
<feature type="domain" description="C2H2-type" evidence="14">
    <location>
        <begin position="325"/>
        <end position="354"/>
    </location>
</feature>
<feature type="region of interest" description="Disordered" evidence="12">
    <location>
        <begin position="200"/>
        <end position="303"/>
    </location>
</feature>
<feature type="domain" description="C2H2-type" evidence="14">
    <location>
        <begin position="380"/>
        <end position="407"/>
    </location>
</feature>
<evidence type="ECO:0000256" key="5">
    <source>
        <dbReference type="ARBA" id="ARBA00022771"/>
    </source>
</evidence>
<keyword evidence="10" id="KW-0539">Nucleus</keyword>
<keyword evidence="7" id="KW-0805">Transcription regulation</keyword>
<sequence length="508" mass="57269">MLGDQTSRWWKAIMSNKYNLKWNSHHAEAFGNFDLLRNREMLVDITLSCGGQTLKAHRLVLCTGSAFFEKLLQRDNSSSPIVHFHGIDMMHLRLLVDFMYLGEVDVPSSELEEFIALADSLEVKGLKGEKSKKFDSSGPSGRPELPPSFTRPQMTSAVPFTNVRPLGTPLKSSTATSSYPTPGKRRLLAGVDSASVVHDARPSLSALPTPEKRAKPETIVPDNQALGRDESHSGTTASVKTEEEDDIEEVEAVEEDNHQPFWAEEEGLPTAEGDNSQSSYRTEGEEFDPNEIPTNIPPEIAPESLARGKGDIWSGKDISTGCRIYFCTYQYCTYKSPHRTNVVQHVNIHTGEKLFQCKSVKMGRGGIWSGRDILTGCKVYICIYCPYRSPHYTNIAYHVRTHTGEKPFECKTCGKRFIQSRGLKHHIALHHSLRRGHDGIWCGQEMRTGLKLFLCPFCAYKSPHRTNTVHHVFCHTGEKPFQCDSCGQSFRKSHHLKRHKFTHHGRFE</sequence>
<dbReference type="EMBL" id="LR900574">
    <property type="protein sequence ID" value="CAD7246164.1"/>
    <property type="molecule type" value="Genomic_DNA"/>
</dbReference>
<evidence type="ECO:0000256" key="8">
    <source>
        <dbReference type="ARBA" id="ARBA00023125"/>
    </source>
</evidence>
<dbReference type="GO" id="GO:0008270">
    <property type="term" value="F:zinc ion binding"/>
    <property type="evidence" value="ECO:0007669"/>
    <property type="project" value="UniProtKB-KW"/>
</dbReference>
<organism evidence="15">
    <name type="scientific">Darwinula stevensoni</name>
    <dbReference type="NCBI Taxonomy" id="69355"/>
    <lineage>
        <taxon>Eukaryota</taxon>
        <taxon>Metazoa</taxon>
        <taxon>Ecdysozoa</taxon>
        <taxon>Arthropoda</taxon>
        <taxon>Crustacea</taxon>
        <taxon>Oligostraca</taxon>
        <taxon>Ostracoda</taxon>
        <taxon>Podocopa</taxon>
        <taxon>Podocopida</taxon>
        <taxon>Darwinulocopina</taxon>
        <taxon>Darwinuloidea</taxon>
        <taxon>Darwinulidae</taxon>
        <taxon>Darwinula</taxon>
    </lineage>
</organism>
<dbReference type="GO" id="GO:0000978">
    <property type="term" value="F:RNA polymerase II cis-regulatory region sequence-specific DNA binding"/>
    <property type="evidence" value="ECO:0007669"/>
    <property type="project" value="TreeGrafter"/>
</dbReference>
<gene>
    <name evidence="15" type="ORF">DSTB1V02_LOCUS6021</name>
</gene>
<feature type="domain" description="C2H2-type" evidence="14">
    <location>
        <begin position="453"/>
        <end position="480"/>
    </location>
</feature>
<dbReference type="EMBL" id="CAJPEV010001057">
    <property type="protein sequence ID" value="CAG0890435.1"/>
    <property type="molecule type" value="Genomic_DNA"/>
</dbReference>
<comment type="function">
    <text evidence="1">May be involved in transcriptional regulation.</text>
</comment>
<dbReference type="InterPro" id="IPR036236">
    <property type="entry name" value="Znf_C2H2_sf"/>
</dbReference>
<evidence type="ECO:0000256" key="12">
    <source>
        <dbReference type="SAM" id="MobiDB-lite"/>
    </source>
</evidence>
<dbReference type="PROSITE" id="PS00028">
    <property type="entry name" value="ZINC_FINGER_C2H2_1"/>
    <property type="match status" value="2"/>
</dbReference>
<dbReference type="Gene3D" id="3.30.710.10">
    <property type="entry name" value="Potassium Channel Kv1.1, Chain A"/>
    <property type="match status" value="1"/>
</dbReference>
<evidence type="ECO:0000259" key="14">
    <source>
        <dbReference type="PROSITE" id="PS50157"/>
    </source>
</evidence>
<dbReference type="Proteomes" id="UP000677054">
    <property type="component" value="Unassembled WGS sequence"/>
</dbReference>
<evidence type="ECO:0000256" key="2">
    <source>
        <dbReference type="ARBA" id="ARBA00004123"/>
    </source>
</evidence>
<dbReference type="InterPro" id="IPR057832">
    <property type="entry name" value="Znf_C2H2_ZNF462_2nd"/>
</dbReference>
<reference evidence="15" key="1">
    <citation type="submission" date="2020-11" db="EMBL/GenBank/DDBJ databases">
        <authorList>
            <person name="Tran Van P."/>
        </authorList>
    </citation>
    <scope>NUCLEOTIDE SEQUENCE</scope>
</reference>